<comment type="caution">
    <text evidence="1">The sequence shown here is derived from an EMBL/GenBank/DDBJ whole genome shotgun (WGS) entry which is preliminary data.</text>
</comment>
<gene>
    <name evidence="1" type="ORF">PGLA1383_LOCUS27022</name>
</gene>
<dbReference type="EMBL" id="CAJNNV010024254">
    <property type="protein sequence ID" value="CAE8609203.1"/>
    <property type="molecule type" value="Genomic_DNA"/>
</dbReference>
<dbReference type="AlphaFoldDB" id="A0A813F9I3"/>
<keyword evidence="2" id="KW-1185">Reference proteome</keyword>
<sequence length="146" mass="16358">MDPGQEKKGLALPTPVKTFVLSRWMSNYFEPQAFWETTARSNTRHFVGYCRAGRQDDRLVRTDLASCWLALPSKVSVRMKVRSPLLSRVALPAAGNSSPDYLVDRPAVLSFATLSTECDLRQVSKRVKFMYQGATAGEPMCQVSRP</sequence>
<evidence type="ECO:0000313" key="1">
    <source>
        <dbReference type="EMBL" id="CAE8609203.1"/>
    </source>
</evidence>
<reference evidence="1" key="1">
    <citation type="submission" date="2021-02" db="EMBL/GenBank/DDBJ databases">
        <authorList>
            <person name="Dougan E. K."/>
            <person name="Rhodes N."/>
            <person name="Thang M."/>
            <person name="Chan C."/>
        </authorList>
    </citation>
    <scope>NUCLEOTIDE SEQUENCE</scope>
</reference>
<dbReference type="Proteomes" id="UP000654075">
    <property type="component" value="Unassembled WGS sequence"/>
</dbReference>
<accession>A0A813F9I3</accession>
<proteinExistence type="predicted"/>
<name>A0A813F9I3_POLGL</name>
<organism evidence="1 2">
    <name type="scientific">Polarella glacialis</name>
    <name type="common">Dinoflagellate</name>
    <dbReference type="NCBI Taxonomy" id="89957"/>
    <lineage>
        <taxon>Eukaryota</taxon>
        <taxon>Sar</taxon>
        <taxon>Alveolata</taxon>
        <taxon>Dinophyceae</taxon>
        <taxon>Suessiales</taxon>
        <taxon>Suessiaceae</taxon>
        <taxon>Polarella</taxon>
    </lineage>
</organism>
<protein>
    <submittedName>
        <fullName evidence="1">Uncharacterized protein</fullName>
    </submittedName>
</protein>
<evidence type="ECO:0000313" key="2">
    <source>
        <dbReference type="Proteomes" id="UP000654075"/>
    </source>
</evidence>